<dbReference type="PANTHER" id="PTHR30486">
    <property type="entry name" value="TWITCHING MOTILITY PROTEIN PILT"/>
    <property type="match status" value="1"/>
</dbReference>
<sequence length="414" mass="45863">MSAPHQLSQVQQSFNQVLQMMLSVSDKVSDLIFSPGRPPQVELVGQLRAVKIQGLEQLTPQHTHAFAQVLLANNATNLEKLDKFGSVDLSYSVPGHSRFRVNVFKQRGTEAIVMRVIPNRIPTLEDLGLPPQLRQIADLKNGVVLVTGPTGSGKSSTLAAIINLINETKYYHIVTIEDPIEFIHPHKNSTIHQRELHSDTPDFALALRAALRQAPKVILVGEMRDRETIEIAMEASETGHLVLSTLHTIDAAKTVDRIIGVFPKSEEHIVRTRLAQSFRYIISQRLIPRADQRGRVAAIEILRSTMRTREYIEKGETAGKTLVDAMRDGEIEGMQHFDGVLEKLIRQNIITKEDGLAYATNPGNLMLQLSDMGRSTPESTPQPLTGGHRVPNDASKSASPTGQRTGSMLDLIDR</sequence>
<proteinExistence type="inferred from homology"/>
<feature type="compositionally biased region" description="Polar residues" evidence="2">
    <location>
        <begin position="394"/>
        <end position="406"/>
    </location>
</feature>
<evidence type="ECO:0000313" key="5">
    <source>
        <dbReference type="Proteomes" id="UP000676506"/>
    </source>
</evidence>
<feature type="domain" description="AAA+ ATPase" evidence="3">
    <location>
        <begin position="140"/>
        <end position="346"/>
    </location>
</feature>
<dbReference type="PANTHER" id="PTHR30486:SF16">
    <property type="entry name" value="TWITCHING MOTILITY PROTEIN PILT"/>
    <property type="match status" value="1"/>
</dbReference>
<dbReference type="InterPro" id="IPR050921">
    <property type="entry name" value="T4SS_GSP_E_ATPase"/>
</dbReference>
<organism evidence="4 5">
    <name type="scientific">Chloracidobacterium validum</name>
    <dbReference type="NCBI Taxonomy" id="2821543"/>
    <lineage>
        <taxon>Bacteria</taxon>
        <taxon>Pseudomonadati</taxon>
        <taxon>Acidobacteriota</taxon>
        <taxon>Terriglobia</taxon>
        <taxon>Terriglobales</taxon>
        <taxon>Acidobacteriaceae</taxon>
        <taxon>Chloracidobacterium</taxon>
    </lineage>
</organism>
<comment type="similarity">
    <text evidence="1">Belongs to the GSP E family.</text>
</comment>
<dbReference type="RefSeq" id="WP_211428258.1">
    <property type="nucleotide sequence ID" value="NZ_CP072648.1"/>
</dbReference>
<dbReference type="InterPro" id="IPR001482">
    <property type="entry name" value="T2SS/T4SS_dom"/>
</dbReference>
<dbReference type="EMBL" id="CP072648">
    <property type="protein sequence ID" value="QUW02368.1"/>
    <property type="molecule type" value="Genomic_DNA"/>
</dbReference>
<protein>
    <submittedName>
        <fullName evidence="4">PilT/PilU family type 4a pilus ATPase</fullName>
    </submittedName>
</protein>
<dbReference type="CDD" id="cd01131">
    <property type="entry name" value="PilT"/>
    <property type="match status" value="1"/>
</dbReference>
<dbReference type="SMART" id="SM00382">
    <property type="entry name" value="AAA"/>
    <property type="match status" value="1"/>
</dbReference>
<reference evidence="4 5" key="1">
    <citation type="submission" date="2021-03" db="EMBL/GenBank/DDBJ databases">
        <title>Genomic and phenotypic characterization of Chloracidobacterium isolates provides evidence for multiple species.</title>
        <authorList>
            <person name="Saini M.K."/>
            <person name="Costas A.M.G."/>
            <person name="Tank M."/>
            <person name="Bryant D.A."/>
        </authorList>
    </citation>
    <scope>NUCLEOTIDE SEQUENCE [LARGE SCALE GENOMIC DNA]</scope>
    <source>
        <strain evidence="4 5">BV2-C</strain>
    </source>
</reference>
<dbReference type="SUPFAM" id="SSF52540">
    <property type="entry name" value="P-loop containing nucleoside triphosphate hydrolases"/>
    <property type="match status" value="1"/>
</dbReference>
<dbReference type="Proteomes" id="UP000676506">
    <property type="component" value="Chromosome 1"/>
</dbReference>
<evidence type="ECO:0000313" key="4">
    <source>
        <dbReference type="EMBL" id="QUW02368.1"/>
    </source>
</evidence>
<keyword evidence="5" id="KW-1185">Reference proteome</keyword>
<name>A0ABX8B9P7_9BACT</name>
<dbReference type="NCBIfam" id="TIGR01420">
    <property type="entry name" value="pilT_fam"/>
    <property type="match status" value="1"/>
</dbReference>
<accession>A0ABX8B9P7</accession>
<gene>
    <name evidence="4" type="ORF">J8C06_08365</name>
</gene>
<evidence type="ECO:0000259" key="3">
    <source>
        <dbReference type="SMART" id="SM00382"/>
    </source>
</evidence>
<dbReference type="InterPro" id="IPR006321">
    <property type="entry name" value="PilT/PilU"/>
</dbReference>
<evidence type="ECO:0000256" key="1">
    <source>
        <dbReference type="ARBA" id="ARBA00006611"/>
    </source>
</evidence>
<dbReference type="Gene3D" id="3.30.450.90">
    <property type="match status" value="1"/>
</dbReference>
<dbReference type="Gene3D" id="3.40.50.300">
    <property type="entry name" value="P-loop containing nucleotide triphosphate hydrolases"/>
    <property type="match status" value="1"/>
</dbReference>
<evidence type="ECO:0000256" key="2">
    <source>
        <dbReference type="SAM" id="MobiDB-lite"/>
    </source>
</evidence>
<feature type="region of interest" description="Disordered" evidence="2">
    <location>
        <begin position="368"/>
        <end position="414"/>
    </location>
</feature>
<dbReference type="InterPro" id="IPR003593">
    <property type="entry name" value="AAA+_ATPase"/>
</dbReference>
<dbReference type="InterPro" id="IPR027417">
    <property type="entry name" value="P-loop_NTPase"/>
</dbReference>
<dbReference type="Pfam" id="PF00437">
    <property type="entry name" value="T2SSE"/>
    <property type="match status" value="1"/>
</dbReference>